<dbReference type="Gene3D" id="3.40.50.1000">
    <property type="entry name" value="HAD superfamily/HAD-like"/>
    <property type="match status" value="1"/>
</dbReference>
<gene>
    <name evidence="3" type="ORF">E3D00_08630</name>
</gene>
<dbReference type="InterPro" id="IPR036412">
    <property type="entry name" value="HAD-like_sf"/>
</dbReference>
<proteinExistence type="predicted"/>
<dbReference type="KEGG" id="ssam:E3D00_08630"/>
<dbReference type="OrthoDB" id="193314at2"/>
<keyword evidence="4" id="KW-1185">Reference proteome</keyword>
<sequence>MKRICSLSIMTVLCISTAYAKPPENISDVVSAAIAYHDSGAYQRDFADVVGQAQQWIKEQAGKVIKPAIVLDIDETTLSNWEELRANQFAYFPDGTCDHLPQGPCGVLSWERSGRSSAFPPMKALIDEAQRLNVSVFFVTGRHENERIITSDNLKKSGISHWDGLILRPMNSYTSAASYKAPVRASLEQKGYTIIANIGDQASDLAGGHAMKSFLLPNPFYRIP</sequence>
<reference evidence="3 4" key="1">
    <citation type="submission" date="2019-03" db="EMBL/GenBank/DDBJ databases">
        <title>The complete genome sequence of Swingsia samuiensis NBRC107927(T).</title>
        <authorList>
            <person name="Chua K.-O."/>
            <person name="Chan K.-G."/>
            <person name="See-Too W.-S."/>
        </authorList>
    </citation>
    <scope>NUCLEOTIDE SEQUENCE [LARGE SCALE GENOMIC DNA]</scope>
    <source>
        <strain evidence="3 4">AH83</strain>
    </source>
</reference>
<evidence type="ECO:0000313" key="3">
    <source>
        <dbReference type="EMBL" id="QDH17618.1"/>
    </source>
</evidence>
<dbReference type="EMBL" id="CP038141">
    <property type="protein sequence ID" value="QDH17618.1"/>
    <property type="molecule type" value="Genomic_DNA"/>
</dbReference>
<feature type="chain" id="PRO_5021424673" evidence="2">
    <location>
        <begin position="21"/>
        <end position="224"/>
    </location>
</feature>
<dbReference type="Proteomes" id="UP000316313">
    <property type="component" value="Chromosome"/>
</dbReference>
<feature type="signal peptide" evidence="2">
    <location>
        <begin position="1"/>
        <end position="20"/>
    </location>
</feature>
<evidence type="ECO:0000256" key="1">
    <source>
        <dbReference type="ARBA" id="ARBA00022729"/>
    </source>
</evidence>
<dbReference type="PANTHER" id="PTHR31284">
    <property type="entry name" value="ACID PHOSPHATASE-LIKE PROTEIN"/>
    <property type="match status" value="1"/>
</dbReference>
<dbReference type="SUPFAM" id="SSF56784">
    <property type="entry name" value="HAD-like"/>
    <property type="match status" value="1"/>
</dbReference>
<dbReference type="AlphaFoldDB" id="A0A4Y6ULS6"/>
<dbReference type="InterPro" id="IPR005519">
    <property type="entry name" value="Acid_phosphat_B-like"/>
</dbReference>
<dbReference type="Pfam" id="PF03767">
    <property type="entry name" value="Acid_phosphat_B"/>
    <property type="match status" value="1"/>
</dbReference>
<dbReference type="InterPro" id="IPR023214">
    <property type="entry name" value="HAD_sf"/>
</dbReference>
<name>A0A4Y6ULS6_9PROT</name>
<evidence type="ECO:0000313" key="4">
    <source>
        <dbReference type="Proteomes" id="UP000316313"/>
    </source>
</evidence>
<protein>
    <submittedName>
        <fullName evidence="3">Acid phosphatase</fullName>
    </submittedName>
</protein>
<evidence type="ECO:0000256" key="2">
    <source>
        <dbReference type="SAM" id="SignalP"/>
    </source>
</evidence>
<organism evidence="3 4">
    <name type="scientific">Swingsia samuiensis</name>
    <dbReference type="NCBI Taxonomy" id="1293412"/>
    <lineage>
        <taxon>Bacteria</taxon>
        <taxon>Pseudomonadati</taxon>
        <taxon>Pseudomonadota</taxon>
        <taxon>Alphaproteobacteria</taxon>
        <taxon>Acetobacterales</taxon>
        <taxon>Acetobacteraceae</taxon>
        <taxon>Swingsia</taxon>
    </lineage>
</organism>
<accession>A0A4Y6ULS6</accession>
<keyword evidence="1 2" id="KW-0732">Signal</keyword>
<dbReference type="PANTHER" id="PTHR31284:SF10">
    <property type="entry name" value="ACID PHOSPHATASE-LIKE PROTEIN"/>
    <property type="match status" value="1"/>
</dbReference>